<dbReference type="InterPro" id="IPR033452">
    <property type="entry name" value="GH30_C"/>
</dbReference>
<reference evidence="8" key="1">
    <citation type="submission" date="2018-12" db="EMBL/GenBank/DDBJ databases">
        <title>Tengunoibacter tsumagoiensis gen. nov., sp. nov., Dictyobacter kobayashii sp. nov., D. alpinus sp. nov., and D. joshuensis sp. nov. and description of Dictyobacteraceae fam. nov. within the order Ktedonobacterales isolated from Tengu-no-mugimeshi.</title>
        <authorList>
            <person name="Wang C.M."/>
            <person name="Zheng Y."/>
            <person name="Sakai Y."/>
            <person name="Toyoda A."/>
            <person name="Minakuchi Y."/>
            <person name="Abe K."/>
            <person name="Yokota A."/>
            <person name="Yabe S."/>
        </authorList>
    </citation>
    <scope>NUCLEOTIDE SEQUENCE [LARGE SCALE GENOMIC DNA]</scope>
    <source>
        <strain evidence="8">S-27</strain>
    </source>
</reference>
<dbReference type="GO" id="GO:0006680">
    <property type="term" value="P:glucosylceramide catabolic process"/>
    <property type="evidence" value="ECO:0007669"/>
    <property type="project" value="TreeGrafter"/>
</dbReference>
<feature type="domain" description="Glycosyl hydrolase family 30 TIM-barrel" evidence="5">
    <location>
        <begin position="31"/>
        <end position="370"/>
    </location>
</feature>
<evidence type="ECO:0000259" key="5">
    <source>
        <dbReference type="Pfam" id="PF02055"/>
    </source>
</evidence>
<comment type="similarity">
    <text evidence="1 4">Belongs to the glycosyl hydrolase 30 family.</text>
</comment>
<dbReference type="GO" id="GO:0004348">
    <property type="term" value="F:glucosylceramidase activity"/>
    <property type="evidence" value="ECO:0007669"/>
    <property type="project" value="InterPro"/>
</dbReference>
<sequence>MAPQSAIDFAKGDSTQGTVVDVNDHQTYQPITGFGASLNASSVWELENKLSQAQRDHVMQQLFDPASGIGINMLRQPIGASDQNAPDQIVPYGYCSYDDNNGTPDDANLSHFSIDADISSHTIALIQQARKLNPQMKILAVPWCIPQWMLTGTGYARTLNPTYYDLYAKYLIKYIQAYQSQNPPIPIWGIIPQNEPAHSYANFGDNLSADQESTFIEQSLGPALANAGLSTKILIYDHNWDIPEYPMQVLASPASKYVEGTSWHKYGGTYDAQNIVHDKYPNKGTFFTEDSPASFSDTHWEWYIPEGANRIISVLRSWSQTYMQWTIASNTEHGPGSCTTCGADVYVNDQTGEVTYTSAYYLLGQFSKYIKPDARRIESTDMGSGKIRSVGFKNPDGSIVLLVYNDNGSQQTFGINWDGKNLTYTLPAKAITTITWPAHP</sequence>
<evidence type="ECO:0008006" key="9">
    <source>
        <dbReference type="Google" id="ProtNLM"/>
    </source>
</evidence>
<evidence type="ECO:0000256" key="4">
    <source>
        <dbReference type="RuleBase" id="RU361188"/>
    </source>
</evidence>
<proteinExistence type="inferred from homology"/>
<comment type="caution">
    <text evidence="7">The sequence shown here is derived from an EMBL/GenBank/DDBJ whole genome shotgun (WGS) entry which is preliminary data.</text>
</comment>
<dbReference type="Proteomes" id="UP000287224">
    <property type="component" value="Unassembled WGS sequence"/>
</dbReference>
<gene>
    <name evidence="7" type="ORF">KDAU_20270</name>
</gene>
<organism evidence="7 8">
    <name type="scientific">Dictyobacter aurantiacus</name>
    <dbReference type="NCBI Taxonomy" id="1936993"/>
    <lineage>
        <taxon>Bacteria</taxon>
        <taxon>Bacillati</taxon>
        <taxon>Chloroflexota</taxon>
        <taxon>Ktedonobacteria</taxon>
        <taxon>Ktedonobacterales</taxon>
        <taxon>Dictyobacteraceae</taxon>
        <taxon>Dictyobacter</taxon>
    </lineage>
</organism>
<name>A0A401ZDC7_9CHLR</name>
<dbReference type="GO" id="GO:0016020">
    <property type="term" value="C:membrane"/>
    <property type="evidence" value="ECO:0007669"/>
    <property type="project" value="GOC"/>
</dbReference>
<evidence type="ECO:0000313" key="8">
    <source>
        <dbReference type="Proteomes" id="UP000287224"/>
    </source>
</evidence>
<dbReference type="PANTHER" id="PTHR11069">
    <property type="entry name" value="GLUCOSYLCERAMIDASE"/>
    <property type="match status" value="1"/>
</dbReference>
<dbReference type="EMBL" id="BIFQ01000001">
    <property type="protein sequence ID" value="GCE04698.1"/>
    <property type="molecule type" value="Genomic_DNA"/>
</dbReference>
<keyword evidence="8" id="KW-1185">Reference proteome</keyword>
<evidence type="ECO:0000256" key="2">
    <source>
        <dbReference type="ARBA" id="ARBA00022729"/>
    </source>
</evidence>
<dbReference type="Pfam" id="PF02055">
    <property type="entry name" value="Glyco_hydro_30"/>
    <property type="match status" value="1"/>
</dbReference>
<dbReference type="SUPFAM" id="SSF51011">
    <property type="entry name" value="Glycosyl hydrolase domain"/>
    <property type="match status" value="1"/>
</dbReference>
<dbReference type="AlphaFoldDB" id="A0A401ZDC7"/>
<dbReference type="Pfam" id="PF17189">
    <property type="entry name" value="Glyco_hydro_30C"/>
    <property type="match status" value="1"/>
</dbReference>
<dbReference type="InterPro" id="IPR033453">
    <property type="entry name" value="Glyco_hydro_30_TIM-barrel"/>
</dbReference>
<accession>A0A401ZDC7</accession>
<dbReference type="Gene3D" id="2.60.40.1180">
    <property type="entry name" value="Golgi alpha-mannosidase II"/>
    <property type="match status" value="1"/>
</dbReference>
<keyword evidence="4" id="KW-0326">Glycosidase</keyword>
<dbReference type="InterPro" id="IPR013780">
    <property type="entry name" value="Glyco_hydro_b"/>
</dbReference>
<dbReference type="SUPFAM" id="SSF51445">
    <property type="entry name" value="(Trans)glycosidases"/>
    <property type="match status" value="1"/>
</dbReference>
<dbReference type="InterPro" id="IPR017853">
    <property type="entry name" value="GH"/>
</dbReference>
<evidence type="ECO:0000256" key="3">
    <source>
        <dbReference type="ARBA" id="ARBA00022801"/>
    </source>
</evidence>
<dbReference type="InterPro" id="IPR001139">
    <property type="entry name" value="Glyco_hydro_30"/>
</dbReference>
<dbReference type="PANTHER" id="PTHR11069:SF23">
    <property type="entry name" value="LYSOSOMAL ACID GLUCOSYLCERAMIDASE"/>
    <property type="match status" value="1"/>
</dbReference>
<evidence type="ECO:0000313" key="7">
    <source>
        <dbReference type="EMBL" id="GCE04698.1"/>
    </source>
</evidence>
<evidence type="ECO:0000256" key="1">
    <source>
        <dbReference type="ARBA" id="ARBA00005382"/>
    </source>
</evidence>
<protein>
    <recommendedName>
        <fullName evidence="9">Glucosylceramidase</fullName>
    </recommendedName>
</protein>
<dbReference type="Gene3D" id="3.20.20.80">
    <property type="entry name" value="Glycosidases"/>
    <property type="match status" value="1"/>
</dbReference>
<keyword evidence="2" id="KW-0732">Signal</keyword>
<keyword evidence="3 4" id="KW-0378">Hydrolase</keyword>
<evidence type="ECO:0000259" key="6">
    <source>
        <dbReference type="Pfam" id="PF17189"/>
    </source>
</evidence>
<feature type="domain" description="Glycosyl hydrolase family 30 beta sandwich" evidence="6">
    <location>
        <begin position="373"/>
        <end position="434"/>
    </location>
</feature>